<dbReference type="Proteomes" id="UP001591681">
    <property type="component" value="Unassembled WGS sequence"/>
</dbReference>
<evidence type="ECO:0000313" key="3">
    <source>
        <dbReference type="Proteomes" id="UP001591681"/>
    </source>
</evidence>
<comment type="caution">
    <text evidence="2">The sequence shown here is derived from an EMBL/GenBank/DDBJ whole genome shotgun (WGS) entry which is preliminary data.</text>
</comment>
<evidence type="ECO:0000256" key="1">
    <source>
        <dbReference type="ARBA" id="ARBA00009817"/>
    </source>
</evidence>
<proteinExistence type="inferred from homology"/>
<dbReference type="EMBL" id="JBHFQA010000019">
    <property type="protein sequence ID" value="KAL2082168.1"/>
    <property type="molecule type" value="Genomic_DNA"/>
</dbReference>
<dbReference type="PANTHER" id="PTHR11220:SF69">
    <property type="entry name" value="HEME-BINDING PROTEIN 2"/>
    <property type="match status" value="1"/>
</dbReference>
<gene>
    <name evidence="2" type="ORF">ACEWY4_021986</name>
</gene>
<accession>A0ABD1J4Q2</accession>
<evidence type="ECO:0008006" key="4">
    <source>
        <dbReference type="Google" id="ProtNLM"/>
    </source>
</evidence>
<dbReference type="FunFam" id="3.20.80.10:FF:000002">
    <property type="entry name" value="Heme-binding protein 2"/>
    <property type="match status" value="1"/>
</dbReference>
<reference evidence="2 3" key="1">
    <citation type="submission" date="2024-09" db="EMBL/GenBank/DDBJ databases">
        <title>A chromosome-level genome assembly of Gray's grenadier anchovy, Coilia grayii.</title>
        <authorList>
            <person name="Fu Z."/>
        </authorList>
    </citation>
    <scope>NUCLEOTIDE SEQUENCE [LARGE SCALE GENOMIC DNA]</scope>
    <source>
        <strain evidence="2">G4</strain>
        <tissue evidence="2">Muscle</tissue>
    </source>
</reference>
<dbReference type="InterPro" id="IPR006917">
    <property type="entry name" value="SOUL_heme-bd"/>
</dbReference>
<dbReference type="InterPro" id="IPR011256">
    <property type="entry name" value="Reg_factor_effector_dom_sf"/>
</dbReference>
<name>A0ABD1J4Q2_9TELE</name>
<dbReference type="PANTHER" id="PTHR11220">
    <property type="entry name" value="HEME-BINDING PROTEIN-RELATED"/>
    <property type="match status" value="1"/>
</dbReference>
<dbReference type="SUPFAM" id="SSF55136">
    <property type="entry name" value="Probable bacterial effector-binding domain"/>
    <property type="match status" value="1"/>
</dbReference>
<keyword evidence="3" id="KW-1185">Reference proteome</keyword>
<dbReference type="AlphaFoldDB" id="A0ABD1J4Q2"/>
<dbReference type="Gene3D" id="3.20.80.10">
    <property type="entry name" value="Regulatory factor, effector binding domain"/>
    <property type="match status" value="1"/>
</dbReference>
<sequence>MLKAVGQVLFTGLQTPKHTTVESKGKDYEVRRYECAKWVSTTLKGTQADAAMKEGFSRLFKYIQGENEKKEKVDMTAPVTCRIEPGVGPECESTFTVSFFIPQQNQADPPKPTSPNIFIENRPELTVFVRTYGGFSNDQMFSDEFQKLVECLRRDSVEFLQEPYYRAGYDPPFKLTNRKNEVWILQ</sequence>
<evidence type="ECO:0000313" key="2">
    <source>
        <dbReference type="EMBL" id="KAL2082168.1"/>
    </source>
</evidence>
<dbReference type="Pfam" id="PF04832">
    <property type="entry name" value="SOUL"/>
    <property type="match status" value="1"/>
</dbReference>
<protein>
    <recommendedName>
        <fullName evidence="4">SOUL heme-binding protein</fullName>
    </recommendedName>
</protein>
<comment type="similarity">
    <text evidence="1">Belongs to the HEBP family.</text>
</comment>
<organism evidence="2 3">
    <name type="scientific">Coilia grayii</name>
    <name type="common">Gray's grenadier anchovy</name>
    <dbReference type="NCBI Taxonomy" id="363190"/>
    <lineage>
        <taxon>Eukaryota</taxon>
        <taxon>Metazoa</taxon>
        <taxon>Chordata</taxon>
        <taxon>Craniata</taxon>
        <taxon>Vertebrata</taxon>
        <taxon>Euteleostomi</taxon>
        <taxon>Actinopterygii</taxon>
        <taxon>Neopterygii</taxon>
        <taxon>Teleostei</taxon>
        <taxon>Clupei</taxon>
        <taxon>Clupeiformes</taxon>
        <taxon>Clupeoidei</taxon>
        <taxon>Engraulidae</taxon>
        <taxon>Coilinae</taxon>
        <taxon>Coilia</taxon>
    </lineage>
</organism>